<name>A0A3P7RYS9_9FIRM</name>
<dbReference type="RefSeq" id="WP_125137134.1">
    <property type="nucleotide sequence ID" value="NZ_LR130778.1"/>
</dbReference>
<accession>A0A3P7RYS9</accession>
<proteinExistence type="predicted"/>
<dbReference type="InterPro" id="IPR056918">
    <property type="entry name" value="8xMP"/>
</dbReference>
<keyword evidence="3" id="KW-1185">Reference proteome</keyword>
<feature type="transmembrane region" description="Helical" evidence="1">
    <location>
        <begin position="135"/>
        <end position="159"/>
    </location>
</feature>
<keyword evidence="1" id="KW-0472">Membrane</keyword>
<keyword evidence="1" id="KW-0812">Transmembrane</keyword>
<sequence>MGKIDNEIELKVLDMSWDYYKLLAQQRVTHFNLFIIIIGATSAVVATQIFVNLRGNMIALASAVAQLLLCFIFYKIDIRNKFLIKHNERIIKNYESRVEKGIPQIFITEEKNTKDIRMSDKDKIYLFRQLSISQLYNLFFSFFAIVSLFEGCLAIFLIFTE</sequence>
<dbReference type="Proteomes" id="UP000279029">
    <property type="component" value="Chromosome"/>
</dbReference>
<dbReference type="OrthoDB" id="7016339at2"/>
<evidence type="ECO:0000313" key="3">
    <source>
        <dbReference type="Proteomes" id="UP000279029"/>
    </source>
</evidence>
<evidence type="ECO:0008006" key="4">
    <source>
        <dbReference type="Google" id="ProtNLM"/>
    </source>
</evidence>
<dbReference type="Pfam" id="PF24838">
    <property type="entry name" value="8xMP"/>
    <property type="match status" value="1"/>
</dbReference>
<reference evidence="2 3" key="1">
    <citation type="submission" date="2018-09" db="EMBL/GenBank/DDBJ databases">
        <authorList>
            <person name="Postec A."/>
        </authorList>
    </citation>
    <scope>NUCLEOTIDE SEQUENCE [LARGE SCALE GENOMIC DNA]</scope>
    <source>
        <strain evidence="2">70B-A</strain>
    </source>
</reference>
<organism evidence="2 3">
    <name type="scientific">Petrocella atlantisensis</name>
    <dbReference type="NCBI Taxonomy" id="2173034"/>
    <lineage>
        <taxon>Bacteria</taxon>
        <taxon>Bacillati</taxon>
        <taxon>Bacillota</taxon>
        <taxon>Clostridia</taxon>
        <taxon>Lachnospirales</taxon>
        <taxon>Vallitaleaceae</taxon>
        <taxon>Petrocella</taxon>
    </lineage>
</organism>
<protein>
    <recommendedName>
        <fullName evidence="4">SMODS and SLOG-associating 2TM effector domain-containing protein</fullName>
    </recommendedName>
</protein>
<dbReference type="KEGG" id="cbar:PATL70BA_2015"/>
<keyword evidence="1" id="KW-1133">Transmembrane helix</keyword>
<dbReference type="AlphaFoldDB" id="A0A3P7RYS9"/>
<evidence type="ECO:0000313" key="2">
    <source>
        <dbReference type="EMBL" id="VDN47896.1"/>
    </source>
</evidence>
<evidence type="ECO:0000256" key="1">
    <source>
        <dbReference type="SAM" id="Phobius"/>
    </source>
</evidence>
<feature type="transmembrane region" description="Helical" evidence="1">
    <location>
        <begin position="31"/>
        <end position="51"/>
    </location>
</feature>
<gene>
    <name evidence="2" type="ORF">PATL70BA_2015</name>
</gene>
<dbReference type="EMBL" id="LR130778">
    <property type="protein sequence ID" value="VDN47896.1"/>
    <property type="molecule type" value="Genomic_DNA"/>
</dbReference>
<feature type="transmembrane region" description="Helical" evidence="1">
    <location>
        <begin position="57"/>
        <end position="76"/>
    </location>
</feature>